<dbReference type="EMBL" id="CP003012">
    <property type="protein sequence ID" value="AEO69612.1"/>
    <property type="molecule type" value="Genomic_DNA"/>
</dbReference>
<dbReference type="OrthoDB" id="5106181at2759"/>
<proteinExistence type="predicted"/>
<reference evidence="1 2" key="1">
    <citation type="journal article" date="2011" name="Nat. Biotechnol.">
        <title>Comparative genomic analysis of the thermophilic biomass-degrading fungi Myceliophthora thermophila and Thielavia terrestris.</title>
        <authorList>
            <person name="Berka R.M."/>
            <person name="Grigoriev I.V."/>
            <person name="Otillar R."/>
            <person name="Salamov A."/>
            <person name="Grimwood J."/>
            <person name="Reid I."/>
            <person name="Ishmael N."/>
            <person name="John T."/>
            <person name="Darmond C."/>
            <person name="Moisan M.-C."/>
            <person name="Henrissat B."/>
            <person name="Coutinho P.M."/>
            <person name="Lombard V."/>
            <person name="Natvig D.O."/>
            <person name="Lindquist E."/>
            <person name="Schmutz J."/>
            <person name="Lucas S."/>
            <person name="Harris P."/>
            <person name="Powlowski J."/>
            <person name="Bellemare A."/>
            <person name="Taylor D."/>
            <person name="Butler G."/>
            <person name="de Vries R.P."/>
            <person name="Allijn I.E."/>
            <person name="van den Brink J."/>
            <person name="Ushinsky S."/>
            <person name="Storms R."/>
            <person name="Powell A.J."/>
            <person name="Paulsen I.T."/>
            <person name="Elbourne L.D.H."/>
            <person name="Baker S.E."/>
            <person name="Magnuson J."/>
            <person name="LaBoissiere S."/>
            <person name="Clutterbuck A.J."/>
            <person name="Martinez D."/>
            <person name="Wogulis M."/>
            <person name="de Leon A.L."/>
            <person name="Rey M.W."/>
            <person name="Tsang A."/>
        </authorList>
    </citation>
    <scope>NUCLEOTIDE SEQUENCE [LARGE SCALE GENOMIC DNA]</scope>
    <source>
        <strain evidence="2">ATCC 38088 / NRRL 8126</strain>
    </source>
</reference>
<dbReference type="HOGENOM" id="CLU_174969_2_0_1"/>
<protein>
    <recommendedName>
        <fullName evidence="3">Reverse transcriptase domain-containing protein</fullName>
    </recommendedName>
</protein>
<feature type="non-terminal residue" evidence="1">
    <location>
        <position position="1"/>
    </location>
</feature>
<dbReference type="InterPro" id="IPR043128">
    <property type="entry name" value="Rev_trsase/Diguanyl_cyclase"/>
</dbReference>
<dbReference type="Gene3D" id="3.30.70.270">
    <property type="match status" value="1"/>
</dbReference>
<dbReference type="RefSeq" id="XP_003655948.1">
    <property type="nucleotide sequence ID" value="XM_003655900.1"/>
</dbReference>
<dbReference type="AlphaFoldDB" id="G2R9X1"/>
<dbReference type="Proteomes" id="UP000008181">
    <property type="component" value="Chromosome 4"/>
</dbReference>
<organism evidence="1 2">
    <name type="scientific">Thermothielavioides terrestris (strain ATCC 38088 / NRRL 8126)</name>
    <name type="common">Thielavia terrestris</name>
    <dbReference type="NCBI Taxonomy" id="578455"/>
    <lineage>
        <taxon>Eukaryota</taxon>
        <taxon>Fungi</taxon>
        <taxon>Dikarya</taxon>
        <taxon>Ascomycota</taxon>
        <taxon>Pezizomycotina</taxon>
        <taxon>Sordariomycetes</taxon>
        <taxon>Sordariomycetidae</taxon>
        <taxon>Sordariales</taxon>
        <taxon>Chaetomiaceae</taxon>
        <taxon>Thermothielavioides</taxon>
        <taxon>Thermothielavioides terrestris</taxon>
    </lineage>
</organism>
<name>G2R9X1_THETT</name>
<dbReference type="KEGG" id="ttt:THITE_2053570"/>
<dbReference type="eggNOG" id="ENOG502RJ1Q">
    <property type="taxonomic scope" value="Eukaryota"/>
</dbReference>
<keyword evidence="2" id="KW-1185">Reference proteome</keyword>
<accession>G2R9X1</accession>
<sequence length="61" mass="7030">FIDDIVIYLDDAEDYIRYLNTIFSLFADKNIALSLTKLYIGYLSVELFSFYVDSLGFTTAV</sequence>
<evidence type="ECO:0008006" key="3">
    <source>
        <dbReference type="Google" id="ProtNLM"/>
    </source>
</evidence>
<dbReference type="GeneID" id="11520454"/>
<evidence type="ECO:0000313" key="1">
    <source>
        <dbReference type="EMBL" id="AEO69612.1"/>
    </source>
</evidence>
<evidence type="ECO:0000313" key="2">
    <source>
        <dbReference type="Proteomes" id="UP000008181"/>
    </source>
</evidence>
<gene>
    <name evidence="1" type="ORF">THITE_2053570</name>
</gene>